<dbReference type="EMBL" id="CM029038">
    <property type="protein sequence ID" value="KAG2653235.1"/>
    <property type="molecule type" value="Genomic_DNA"/>
</dbReference>
<name>A0A8T0X1D1_PANVG</name>
<reference evidence="2" key="1">
    <citation type="submission" date="2020-05" db="EMBL/GenBank/DDBJ databases">
        <title>WGS assembly of Panicum virgatum.</title>
        <authorList>
            <person name="Lovell J.T."/>
            <person name="Jenkins J."/>
            <person name="Shu S."/>
            <person name="Juenger T.E."/>
            <person name="Schmutz J."/>
        </authorList>
    </citation>
    <scope>NUCLEOTIDE SEQUENCE</scope>
    <source>
        <strain evidence="2">AP13</strain>
    </source>
</reference>
<comment type="caution">
    <text evidence="2">The sequence shown here is derived from an EMBL/GenBank/DDBJ whole genome shotgun (WGS) entry which is preliminary data.</text>
</comment>
<feature type="compositionally biased region" description="Polar residues" evidence="1">
    <location>
        <begin position="69"/>
        <end position="78"/>
    </location>
</feature>
<evidence type="ECO:0000256" key="1">
    <source>
        <dbReference type="SAM" id="MobiDB-lite"/>
    </source>
</evidence>
<sequence length="113" mass="12327">MKNCKKNCNRLLLRRVGARSHGLPAASACAGRCSDSGSWPAGARLSHRQLSARAGGRPEKEDAPVTAELPSSVSLSQSTTRALHLAWRCPWTRRSSSSWHPRPDEGSRQTSHK</sequence>
<dbReference type="Proteomes" id="UP000823388">
    <property type="component" value="Chromosome 1N"/>
</dbReference>
<keyword evidence="3" id="KW-1185">Reference proteome</keyword>
<gene>
    <name evidence="2" type="ORF">PVAP13_1NG439219</name>
</gene>
<feature type="region of interest" description="Disordered" evidence="1">
    <location>
        <begin position="93"/>
        <end position="113"/>
    </location>
</feature>
<feature type="region of interest" description="Disordered" evidence="1">
    <location>
        <begin position="35"/>
        <end position="78"/>
    </location>
</feature>
<organism evidence="2 3">
    <name type="scientific">Panicum virgatum</name>
    <name type="common">Blackwell switchgrass</name>
    <dbReference type="NCBI Taxonomy" id="38727"/>
    <lineage>
        <taxon>Eukaryota</taxon>
        <taxon>Viridiplantae</taxon>
        <taxon>Streptophyta</taxon>
        <taxon>Embryophyta</taxon>
        <taxon>Tracheophyta</taxon>
        <taxon>Spermatophyta</taxon>
        <taxon>Magnoliopsida</taxon>
        <taxon>Liliopsida</taxon>
        <taxon>Poales</taxon>
        <taxon>Poaceae</taxon>
        <taxon>PACMAD clade</taxon>
        <taxon>Panicoideae</taxon>
        <taxon>Panicodae</taxon>
        <taxon>Paniceae</taxon>
        <taxon>Panicinae</taxon>
        <taxon>Panicum</taxon>
        <taxon>Panicum sect. Hiantes</taxon>
    </lineage>
</organism>
<dbReference type="AlphaFoldDB" id="A0A8T0X1D1"/>
<proteinExistence type="predicted"/>
<evidence type="ECO:0000313" key="2">
    <source>
        <dbReference type="EMBL" id="KAG2653235.1"/>
    </source>
</evidence>
<protein>
    <submittedName>
        <fullName evidence="2">Uncharacterized protein</fullName>
    </submittedName>
</protein>
<accession>A0A8T0X1D1</accession>
<evidence type="ECO:0000313" key="3">
    <source>
        <dbReference type="Proteomes" id="UP000823388"/>
    </source>
</evidence>